<dbReference type="AlphaFoldDB" id="A0A8H3ISZ9"/>
<protein>
    <submittedName>
        <fullName evidence="2">Uncharacterized protein</fullName>
    </submittedName>
</protein>
<comment type="caution">
    <text evidence="2">The sequence shown here is derived from an EMBL/GenBank/DDBJ whole genome shotgun (WGS) entry which is preliminary data.</text>
</comment>
<evidence type="ECO:0000313" key="3">
    <source>
        <dbReference type="Proteomes" id="UP000664203"/>
    </source>
</evidence>
<keyword evidence="3" id="KW-1185">Reference proteome</keyword>
<name>A0A8H3ISZ9_9LECA</name>
<dbReference type="Proteomes" id="UP000664203">
    <property type="component" value="Unassembled WGS sequence"/>
</dbReference>
<dbReference type="OrthoDB" id="10361000at2759"/>
<feature type="region of interest" description="Disordered" evidence="1">
    <location>
        <begin position="1"/>
        <end position="28"/>
    </location>
</feature>
<reference evidence="2" key="1">
    <citation type="submission" date="2021-03" db="EMBL/GenBank/DDBJ databases">
        <authorList>
            <person name="Tagirdzhanova G."/>
        </authorList>
    </citation>
    <scope>NUCLEOTIDE SEQUENCE</scope>
</reference>
<accession>A0A8H3ISZ9</accession>
<gene>
    <name evidence="2" type="ORF">ALECFALPRED_002904</name>
</gene>
<dbReference type="EMBL" id="CAJPDR010000198">
    <property type="protein sequence ID" value="CAF9925104.1"/>
    <property type="molecule type" value="Genomic_DNA"/>
</dbReference>
<evidence type="ECO:0000313" key="2">
    <source>
        <dbReference type="EMBL" id="CAF9925104.1"/>
    </source>
</evidence>
<feature type="compositionally biased region" description="Pro residues" evidence="1">
    <location>
        <begin position="1"/>
        <end position="22"/>
    </location>
</feature>
<evidence type="ECO:0000256" key="1">
    <source>
        <dbReference type="SAM" id="MobiDB-lite"/>
    </source>
</evidence>
<organism evidence="2 3">
    <name type="scientific">Alectoria fallacina</name>
    <dbReference type="NCBI Taxonomy" id="1903189"/>
    <lineage>
        <taxon>Eukaryota</taxon>
        <taxon>Fungi</taxon>
        <taxon>Dikarya</taxon>
        <taxon>Ascomycota</taxon>
        <taxon>Pezizomycotina</taxon>
        <taxon>Lecanoromycetes</taxon>
        <taxon>OSLEUM clade</taxon>
        <taxon>Lecanoromycetidae</taxon>
        <taxon>Lecanorales</taxon>
        <taxon>Lecanorineae</taxon>
        <taxon>Parmeliaceae</taxon>
        <taxon>Alectoria</taxon>
    </lineage>
</organism>
<sequence>MPPRRPPPGPPRPPWPTPPPSPGNADNVADLLHTSKLRRLLHTSTESLINLFLNQFSDPINVLWIHERHMGNLDTANIFDASISYHALLDLEWEGIAERAEEIRGWDLDVRGVGERGAEGTVNFDV</sequence>
<proteinExistence type="predicted"/>